<protein>
    <submittedName>
        <fullName evidence="1">Uncharacterized protein</fullName>
    </submittedName>
</protein>
<dbReference type="AlphaFoldDB" id="A0A8X7C838"/>
<keyword evidence="2" id="KW-1185">Reference proteome</keyword>
<evidence type="ECO:0000313" key="1">
    <source>
        <dbReference type="EMBL" id="GFY56852.1"/>
    </source>
</evidence>
<dbReference type="EMBL" id="BMAV01011184">
    <property type="protein sequence ID" value="GFY56852.1"/>
    <property type="molecule type" value="Genomic_DNA"/>
</dbReference>
<name>A0A8X7C838_9ARAC</name>
<sequence>MESFPKAKRPEDTKTHRVKKAFQGCDNEVLQPLFLSMAMEKGLEDKNSKQNVLRHMSALANRSKQNMQCNYAHCYDTSARSIAWHSVILENALRDR</sequence>
<comment type="caution">
    <text evidence="1">The sequence shown here is derived from an EMBL/GenBank/DDBJ whole genome shotgun (WGS) entry which is preliminary data.</text>
</comment>
<gene>
    <name evidence="1" type="ORF">TNIN_430101</name>
</gene>
<proteinExistence type="predicted"/>
<evidence type="ECO:0000313" key="2">
    <source>
        <dbReference type="Proteomes" id="UP000886998"/>
    </source>
</evidence>
<dbReference type="Proteomes" id="UP000886998">
    <property type="component" value="Unassembled WGS sequence"/>
</dbReference>
<accession>A0A8X7C838</accession>
<reference evidence="1" key="1">
    <citation type="submission" date="2020-08" db="EMBL/GenBank/DDBJ databases">
        <title>Multicomponent nature underlies the extraordinary mechanical properties of spider dragline silk.</title>
        <authorList>
            <person name="Kono N."/>
            <person name="Nakamura H."/>
            <person name="Mori M."/>
            <person name="Yoshida Y."/>
            <person name="Ohtoshi R."/>
            <person name="Malay A.D."/>
            <person name="Moran D.A.P."/>
            <person name="Tomita M."/>
            <person name="Numata K."/>
            <person name="Arakawa K."/>
        </authorList>
    </citation>
    <scope>NUCLEOTIDE SEQUENCE</scope>
</reference>
<organism evidence="1 2">
    <name type="scientific">Trichonephila inaurata madagascariensis</name>
    <dbReference type="NCBI Taxonomy" id="2747483"/>
    <lineage>
        <taxon>Eukaryota</taxon>
        <taxon>Metazoa</taxon>
        <taxon>Ecdysozoa</taxon>
        <taxon>Arthropoda</taxon>
        <taxon>Chelicerata</taxon>
        <taxon>Arachnida</taxon>
        <taxon>Araneae</taxon>
        <taxon>Araneomorphae</taxon>
        <taxon>Entelegynae</taxon>
        <taxon>Araneoidea</taxon>
        <taxon>Nephilidae</taxon>
        <taxon>Trichonephila</taxon>
        <taxon>Trichonephila inaurata</taxon>
    </lineage>
</organism>